<feature type="domain" description="Allophanate hydrolase C-terminal" evidence="2">
    <location>
        <begin position="450"/>
        <end position="572"/>
    </location>
</feature>
<dbReference type="PANTHER" id="PTHR11895">
    <property type="entry name" value="TRANSAMIDASE"/>
    <property type="match status" value="1"/>
</dbReference>
<dbReference type="InterPro" id="IPR053844">
    <property type="entry name" value="AH_C"/>
</dbReference>
<reference evidence="3 4" key="1">
    <citation type="submission" date="2021-01" db="EMBL/GenBank/DDBJ databases">
        <title>Whole genome shotgun sequence of Actinoplanes humidus NBRC 14915.</title>
        <authorList>
            <person name="Komaki H."/>
            <person name="Tamura T."/>
        </authorList>
    </citation>
    <scope>NUCLEOTIDE SEQUENCE [LARGE SCALE GENOMIC DNA]</scope>
    <source>
        <strain evidence="3 4">NBRC 14915</strain>
    </source>
</reference>
<evidence type="ECO:0000313" key="4">
    <source>
        <dbReference type="Proteomes" id="UP000603200"/>
    </source>
</evidence>
<evidence type="ECO:0000259" key="2">
    <source>
        <dbReference type="Pfam" id="PF21986"/>
    </source>
</evidence>
<comment type="caution">
    <text evidence="3">The sequence shown here is derived from an EMBL/GenBank/DDBJ whole genome shotgun (WGS) entry which is preliminary data.</text>
</comment>
<evidence type="ECO:0000259" key="1">
    <source>
        <dbReference type="Pfam" id="PF01425"/>
    </source>
</evidence>
<dbReference type="SUPFAM" id="SSF75304">
    <property type="entry name" value="Amidase signature (AS) enzymes"/>
    <property type="match status" value="1"/>
</dbReference>
<dbReference type="EMBL" id="BOMN01000115">
    <property type="protein sequence ID" value="GIE25096.1"/>
    <property type="molecule type" value="Genomic_DNA"/>
</dbReference>
<name>A0ABQ4A2M1_9ACTN</name>
<dbReference type="NCBIfam" id="NF006043">
    <property type="entry name" value="PRK08186.1"/>
    <property type="match status" value="1"/>
</dbReference>
<dbReference type="InterPro" id="IPR000120">
    <property type="entry name" value="Amidase"/>
</dbReference>
<feature type="domain" description="Amidase" evidence="1">
    <location>
        <begin position="38"/>
        <end position="434"/>
    </location>
</feature>
<keyword evidence="4" id="KW-1185">Reference proteome</keyword>
<sequence length="574" mass="58126">MTAADRVGSRGSGAGSVSAVVRDRMDAALALLAAADRPEIWISLRSAADLTAEATLIDERVAAGEHLPLAGMLLAVKDNIDVAGLDTTAGAPSYAYSPAVDAPAVARLRAAGAIVLGKTNLDQFATGLVGTRSPHGAVRNAWDLTRISGGSSSGSAVAVALGIADLALGTDTAGSGRVPAALNGIWGFKPTRGRIPATGVVPACRSIDCVTVFSREPSLGRLAVALMTGPDAGDMLSRPFTVPARPPVRRIAVPPADELGTLAPGWADAFTSAIATLPGVEVTEVSIAPLLDAAKLLYGGAFVAERYSAVGAHIAAHPELVGTGLDATVAGIVLAGRDPSAVQLFDDLERLDTARAAARDLLAGYDAILTPTTTGHPTLAEVAADPIGANAALGRFTNYANLLDLSAVALPAGTVNGLPFGLMLTGAAFDDERLADFATLISDALRYPAVELAVFGAHLSGQPLNHQLTSVGGRLVRGVRTTEGYRMFALATTPPKPGLVRVADGGTSVTGELWSLPAAAFGAFVAALPAPMAIGTVELSDGTAVTGFLCETVATEGAEDISAAGSWPAYLAGR</sequence>
<dbReference type="Gene3D" id="3.10.490.10">
    <property type="entry name" value="Gamma-glutamyl cyclotransferase-like"/>
    <property type="match status" value="1"/>
</dbReference>
<dbReference type="Pfam" id="PF21986">
    <property type="entry name" value="AH_C"/>
    <property type="match status" value="1"/>
</dbReference>
<gene>
    <name evidence="3" type="primary">amiE</name>
    <name evidence="3" type="ORF">Ahu01nite_081980</name>
</gene>
<dbReference type="InterPro" id="IPR036928">
    <property type="entry name" value="AS_sf"/>
</dbReference>
<evidence type="ECO:0000313" key="3">
    <source>
        <dbReference type="EMBL" id="GIE25096.1"/>
    </source>
</evidence>
<dbReference type="PANTHER" id="PTHR11895:SF169">
    <property type="entry name" value="GLUTAMYL-TRNA(GLN) AMIDOTRANSFERASE"/>
    <property type="match status" value="1"/>
</dbReference>
<dbReference type="Gene3D" id="1.20.58.1700">
    <property type="match status" value="1"/>
</dbReference>
<dbReference type="RefSeq" id="WP_203842066.1">
    <property type="nucleotide sequence ID" value="NZ_BAAATV010000015.1"/>
</dbReference>
<accession>A0ABQ4A2M1</accession>
<dbReference type="Proteomes" id="UP000603200">
    <property type="component" value="Unassembled WGS sequence"/>
</dbReference>
<dbReference type="Gene3D" id="3.90.1300.10">
    <property type="entry name" value="Amidase signature (AS) domain"/>
    <property type="match status" value="1"/>
</dbReference>
<dbReference type="Pfam" id="PF01425">
    <property type="entry name" value="Amidase"/>
    <property type="match status" value="1"/>
</dbReference>
<protein>
    <submittedName>
        <fullName evidence="3">Amidase</fullName>
    </submittedName>
</protein>
<proteinExistence type="predicted"/>
<dbReference type="InterPro" id="IPR023631">
    <property type="entry name" value="Amidase_dom"/>
</dbReference>
<organism evidence="3 4">
    <name type="scientific">Winogradskya humida</name>
    <dbReference type="NCBI Taxonomy" id="113566"/>
    <lineage>
        <taxon>Bacteria</taxon>
        <taxon>Bacillati</taxon>
        <taxon>Actinomycetota</taxon>
        <taxon>Actinomycetes</taxon>
        <taxon>Micromonosporales</taxon>
        <taxon>Micromonosporaceae</taxon>
        <taxon>Winogradskya</taxon>
    </lineage>
</organism>